<gene>
    <name evidence="2" type="ORF">DdX_02863</name>
</gene>
<name>A0AAD4NF78_9BILA</name>
<protein>
    <submittedName>
        <fullName evidence="2">Uncharacterized protein</fullName>
    </submittedName>
</protein>
<proteinExistence type="predicted"/>
<keyword evidence="3" id="KW-1185">Reference proteome</keyword>
<organism evidence="2 3">
    <name type="scientific">Ditylenchus destructor</name>
    <dbReference type="NCBI Taxonomy" id="166010"/>
    <lineage>
        <taxon>Eukaryota</taxon>
        <taxon>Metazoa</taxon>
        <taxon>Ecdysozoa</taxon>
        <taxon>Nematoda</taxon>
        <taxon>Chromadorea</taxon>
        <taxon>Rhabditida</taxon>
        <taxon>Tylenchina</taxon>
        <taxon>Tylenchomorpha</taxon>
        <taxon>Sphaerularioidea</taxon>
        <taxon>Anguinidae</taxon>
        <taxon>Anguininae</taxon>
        <taxon>Ditylenchus</taxon>
    </lineage>
</organism>
<evidence type="ECO:0000313" key="2">
    <source>
        <dbReference type="EMBL" id="KAI1726164.1"/>
    </source>
</evidence>
<evidence type="ECO:0000313" key="3">
    <source>
        <dbReference type="Proteomes" id="UP001201812"/>
    </source>
</evidence>
<accession>A0AAD4NF78</accession>
<evidence type="ECO:0000256" key="1">
    <source>
        <dbReference type="SAM" id="MobiDB-lite"/>
    </source>
</evidence>
<comment type="caution">
    <text evidence="2">The sequence shown here is derived from an EMBL/GenBank/DDBJ whole genome shotgun (WGS) entry which is preliminary data.</text>
</comment>
<sequence>MPQVPRQPYCRARNARPSPLECEGTLEHKGIGESESFRVRVQNGLGLGVNGNLTSPSPDSDLVVDTESESSPDSPTLPPPGVPPLSGLFCAPPACGCGCCCAPPALLAPPAQPARAPIVPVPRILQPPQPAQLRKQICAIPVAQCLLPCRAPPCPRNNQCCCDCCCDEDYDDYKKRRKRRRKRNSEVNSLRYPLCDTGTNQEQLQSCMRLLNRRKTQCNQDVCPMRTCKPQCTSEQISRCKSKRLLLEMICANVKSKLSHSS</sequence>
<dbReference type="Proteomes" id="UP001201812">
    <property type="component" value="Unassembled WGS sequence"/>
</dbReference>
<feature type="region of interest" description="Disordered" evidence="1">
    <location>
        <begin position="48"/>
        <end position="79"/>
    </location>
</feature>
<reference evidence="2" key="1">
    <citation type="submission" date="2022-01" db="EMBL/GenBank/DDBJ databases">
        <title>Genome Sequence Resource for Two Populations of Ditylenchus destructor, the Migratory Endoparasitic Phytonematode.</title>
        <authorList>
            <person name="Zhang H."/>
            <person name="Lin R."/>
            <person name="Xie B."/>
        </authorList>
    </citation>
    <scope>NUCLEOTIDE SEQUENCE</scope>
    <source>
        <strain evidence="2">BazhouSP</strain>
    </source>
</reference>
<dbReference type="EMBL" id="JAKKPZ010000002">
    <property type="protein sequence ID" value="KAI1726164.1"/>
    <property type="molecule type" value="Genomic_DNA"/>
</dbReference>
<dbReference type="AlphaFoldDB" id="A0AAD4NF78"/>